<proteinExistence type="predicted"/>
<evidence type="ECO:0000313" key="3">
    <source>
        <dbReference type="Proteomes" id="UP001302126"/>
    </source>
</evidence>
<evidence type="ECO:0000313" key="2">
    <source>
        <dbReference type="EMBL" id="KAK4191730.1"/>
    </source>
</evidence>
<dbReference type="Proteomes" id="UP001302126">
    <property type="component" value="Unassembled WGS sequence"/>
</dbReference>
<evidence type="ECO:0000259" key="1">
    <source>
        <dbReference type="Pfam" id="PF23155"/>
    </source>
</evidence>
<accession>A0AAN6X0N5</accession>
<dbReference type="Pfam" id="PF23155">
    <property type="entry name" value="DUF7053"/>
    <property type="match status" value="1"/>
</dbReference>
<sequence>MGLLTGTTTITHTYSPTPGTTRAIALAVLSDYEFFLQCNPVHDKSQIIQPPSPPELPEAIKSRLRTPDTKTVVYQVIDVLHALPAGIWDTSVASTYEFTNLDNGVFLRIKAPLGVILDTVWAVREDPETGMVEIVDDNTITCNRMLIGVMRKECEGGAEKMMPKILARMAEDVEKAGKSKGEVVT</sequence>
<protein>
    <recommendedName>
        <fullName evidence="1">DUF7053 domain-containing protein</fullName>
    </recommendedName>
</protein>
<dbReference type="InterPro" id="IPR055481">
    <property type="entry name" value="DUF7053"/>
</dbReference>
<dbReference type="PANTHER" id="PTHR38117">
    <property type="entry name" value="NACHT AND WD40 DOMAIN PROTEIN"/>
    <property type="match status" value="1"/>
</dbReference>
<comment type="caution">
    <text evidence="2">The sequence shown here is derived from an EMBL/GenBank/DDBJ whole genome shotgun (WGS) entry which is preliminary data.</text>
</comment>
<organism evidence="2 3">
    <name type="scientific">Podospora australis</name>
    <dbReference type="NCBI Taxonomy" id="1536484"/>
    <lineage>
        <taxon>Eukaryota</taxon>
        <taxon>Fungi</taxon>
        <taxon>Dikarya</taxon>
        <taxon>Ascomycota</taxon>
        <taxon>Pezizomycotina</taxon>
        <taxon>Sordariomycetes</taxon>
        <taxon>Sordariomycetidae</taxon>
        <taxon>Sordariales</taxon>
        <taxon>Podosporaceae</taxon>
        <taxon>Podospora</taxon>
    </lineage>
</organism>
<reference evidence="2" key="2">
    <citation type="submission" date="2023-05" db="EMBL/GenBank/DDBJ databases">
        <authorList>
            <consortium name="Lawrence Berkeley National Laboratory"/>
            <person name="Steindorff A."/>
            <person name="Hensen N."/>
            <person name="Bonometti L."/>
            <person name="Westerberg I."/>
            <person name="Brannstrom I.O."/>
            <person name="Guillou S."/>
            <person name="Cros-Aarteil S."/>
            <person name="Calhoun S."/>
            <person name="Haridas S."/>
            <person name="Kuo A."/>
            <person name="Mondo S."/>
            <person name="Pangilinan J."/>
            <person name="Riley R."/>
            <person name="Labutti K."/>
            <person name="Andreopoulos B."/>
            <person name="Lipzen A."/>
            <person name="Chen C."/>
            <person name="Yanf M."/>
            <person name="Daum C."/>
            <person name="Ng V."/>
            <person name="Clum A."/>
            <person name="Ohm R."/>
            <person name="Martin F."/>
            <person name="Silar P."/>
            <person name="Natvig D."/>
            <person name="Lalanne C."/>
            <person name="Gautier V."/>
            <person name="Ament-Velasquez S.L."/>
            <person name="Kruys A."/>
            <person name="Hutchinson M.I."/>
            <person name="Powell A.J."/>
            <person name="Barry K."/>
            <person name="Miller A.N."/>
            <person name="Grigoriev I.V."/>
            <person name="Debuchy R."/>
            <person name="Gladieux P."/>
            <person name="Thoren M.H."/>
            <person name="Johannesson H."/>
        </authorList>
    </citation>
    <scope>NUCLEOTIDE SEQUENCE</scope>
    <source>
        <strain evidence="2">PSN309</strain>
    </source>
</reference>
<dbReference type="AlphaFoldDB" id="A0AAN6X0N5"/>
<dbReference type="EMBL" id="MU864357">
    <property type="protein sequence ID" value="KAK4191730.1"/>
    <property type="molecule type" value="Genomic_DNA"/>
</dbReference>
<dbReference type="PANTHER" id="PTHR38117:SF1">
    <property type="entry name" value="DUF3074 DOMAIN-CONTAINING PROTEIN"/>
    <property type="match status" value="1"/>
</dbReference>
<name>A0AAN6X0N5_9PEZI</name>
<reference evidence="2" key="1">
    <citation type="journal article" date="2023" name="Mol. Phylogenet. Evol.">
        <title>Genome-scale phylogeny and comparative genomics of the fungal order Sordariales.</title>
        <authorList>
            <person name="Hensen N."/>
            <person name="Bonometti L."/>
            <person name="Westerberg I."/>
            <person name="Brannstrom I.O."/>
            <person name="Guillou S."/>
            <person name="Cros-Aarteil S."/>
            <person name="Calhoun S."/>
            <person name="Haridas S."/>
            <person name="Kuo A."/>
            <person name="Mondo S."/>
            <person name="Pangilinan J."/>
            <person name="Riley R."/>
            <person name="LaButti K."/>
            <person name="Andreopoulos B."/>
            <person name="Lipzen A."/>
            <person name="Chen C."/>
            <person name="Yan M."/>
            <person name="Daum C."/>
            <person name="Ng V."/>
            <person name="Clum A."/>
            <person name="Steindorff A."/>
            <person name="Ohm R.A."/>
            <person name="Martin F."/>
            <person name="Silar P."/>
            <person name="Natvig D.O."/>
            <person name="Lalanne C."/>
            <person name="Gautier V."/>
            <person name="Ament-Velasquez S.L."/>
            <person name="Kruys A."/>
            <person name="Hutchinson M.I."/>
            <person name="Powell A.J."/>
            <person name="Barry K."/>
            <person name="Miller A.N."/>
            <person name="Grigoriev I.V."/>
            <person name="Debuchy R."/>
            <person name="Gladieux P."/>
            <person name="Hiltunen Thoren M."/>
            <person name="Johannesson H."/>
        </authorList>
    </citation>
    <scope>NUCLEOTIDE SEQUENCE</scope>
    <source>
        <strain evidence="2">PSN309</strain>
    </source>
</reference>
<keyword evidence="3" id="KW-1185">Reference proteome</keyword>
<gene>
    <name evidence="2" type="ORF">QBC35DRAFT_470410</name>
</gene>
<feature type="domain" description="DUF7053" evidence="1">
    <location>
        <begin position="8"/>
        <end position="170"/>
    </location>
</feature>